<dbReference type="InterPro" id="IPR004521">
    <property type="entry name" value="Uncharacterised_CHP00451"/>
</dbReference>
<name>D8LWD7_BLAHO</name>
<keyword evidence="1" id="KW-0963">Cytoplasm</keyword>
<dbReference type="Pfam" id="PF26292">
    <property type="entry name" value="PUA_elF2D"/>
    <property type="match status" value="1"/>
</dbReference>
<accession>D8LWD7</accession>
<dbReference type="InterPro" id="IPR039757">
    <property type="entry name" value="EIF2D"/>
</dbReference>
<dbReference type="PANTHER" id="PTHR12217:SF4">
    <property type="entry name" value="EUKARYOTIC TRANSLATION INITIATION FACTOR 2D"/>
    <property type="match status" value="1"/>
</dbReference>
<evidence type="ECO:0000259" key="4">
    <source>
        <dbReference type="Pfam" id="PF17832"/>
    </source>
</evidence>
<dbReference type="NCBIfam" id="TIGR00451">
    <property type="entry name" value="unchar_dom_2"/>
    <property type="match status" value="1"/>
</dbReference>
<dbReference type="InterPro" id="IPR041366">
    <property type="entry name" value="Pre-PUA"/>
</dbReference>
<evidence type="ECO:0000259" key="5">
    <source>
        <dbReference type="Pfam" id="PF26292"/>
    </source>
</evidence>
<keyword evidence="7" id="KW-1185">Reference proteome</keyword>
<dbReference type="Proteomes" id="UP000008312">
    <property type="component" value="Unassembled WGS sequence"/>
</dbReference>
<dbReference type="SUPFAM" id="SSF55159">
    <property type="entry name" value="eIF1-like"/>
    <property type="match status" value="1"/>
</dbReference>
<proteinExistence type="predicted"/>
<dbReference type="InterPro" id="IPR001950">
    <property type="entry name" value="SUI1"/>
</dbReference>
<feature type="compositionally biased region" description="Low complexity" evidence="2">
    <location>
        <begin position="240"/>
        <end position="250"/>
    </location>
</feature>
<dbReference type="SUPFAM" id="SSF47592">
    <property type="entry name" value="SWIB/MDM2 domain"/>
    <property type="match status" value="1"/>
</dbReference>
<dbReference type="Pfam" id="PF01253">
    <property type="entry name" value="SUI1"/>
    <property type="match status" value="1"/>
</dbReference>
<dbReference type="Gene3D" id="3.10.400.20">
    <property type="match status" value="1"/>
</dbReference>
<dbReference type="GeneID" id="24923090"/>
<protein>
    <submittedName>
        <fullName evidence="6">Uncharacterized protein</fullName>
    </submittedName>
</protein>
<dbReference type="AlphaFoldDB" id="D8LWD7"/>
<dbReference type="GO" id="GO:0003743">
    <property type="term" value="F:translation initiation factor activity"/>
    <property type="evidence" value="ECO:0007669"/>
    <property type="project" value="InterPro"/>
</dbReference>
<dbReference type="OMA" id="MFLKPYR"/>
<reference evidence="6" key="1">
    <citation type="submission" date="2010-02" db="EMBL/GenBank/DDBJ databases">
        <title>Sequencing and annotation of the Blastocystis hominis genome.</title>
        <authorList>
            <person name="Wincker P."/>
        </authorList>
    </citation>
    <scope>NUCLEOTIDE SEQUENCE</scope>
    <source>
        <strain evidence="6">Singapore isolate B</strain>
    </source>
</reference>
<dbReference type="GO" id="GO:0001731">
    <property type="term" value="P:formation of translation preinitiation complex"/>
    <property type="evidence" value="ECO:0007669"/>
    <property type="project" value="InterPro"/>
</dbReference>
<feature type="domain" description="SUI1" evidence="3">
    <location>
        <begin position="536"/>
        <end position="599"/>
    </location>
</feature>
<evidence type="ECO:0000256" key="2">
    <source>
        <dbReference type="SAM" id="MobiDB-lite"/>
    </source>
</evidence>
<dbReference type="InterPro" id="IPR036877">
    <property type="entry name" value="SUI1_dom_sf"/>
</dbReference>
<gene>
    <name evidence="6" type="ORF">GSBLH_T00006966001</name>
</gene>
<organism evidence="6">
    <name type="scientific">Blastocystis hominis</name>
    <dbReference type="NCBI Taxonomy" id="12968"/>
    <lineage>
        <taxon>Eukaryota</taxon>
        <taxon>Sar</taxon>
        <taxon>Stramenopiles</taxon>
        <taxon>Bigyra</taxon>
        <taxon>Opalozoa</taxon>
        <taxon>Opalinata</taxon>
        <taxon>Blastocystidae</taxon>
        <taxon>Blastocystis</taxon>
    </lineage>
</organism>
<dbReference type="EMBL" id="FN668638">
    <property type="protein sequence ID" value="CBK20126.2"/>
    <property type="molecule type" value="Genomic_DNA"/>
</dbReference>
<evidence type="ECO:0000313" key="7">
    <source>
        <dbReference type="Proteomes" id="UP000008312"/>
    </source>
</evidence>
<dbReference type="OrthoDB" id="199771at2759"/>
<sequence length="604" mass="67126">MFRKQTDVLLQTKSFIKKKDANELRNQLQYCFKNYTAEADKAVFCSSDKIELLRFKTGVCVYKDKTGEPLIILTKEGRYYPTIFALWKAPTIVPTIYTNSYVSKRIMDGAALMAPGIIVPSAYLTNQEEGLPSLLLNTVVCIAVENNPLPFAVGYISVNNFQEAKGRVIEIIHTVYDSLYEEFAANRSSPPGFSPLAILPILPAEPAESASSAEEPAEPAEPMESSEPTEHAESPAELDSAPASASAIPAGNSVPPDSETPFSVSESTMDEEFKSLCLRVEFVGSHDCLSDVREEELPMQVSTFNSKYLRKAEYINRFAASPYCGNGERYCGDVADAKGLRWEKTSFKKLPALMACLSEMKLITLKTIAKQLTILSLNQQHEALLQYRAYIAKNKRETPGMARKDDDDDGDGPEVSQSALYRVSGFLKGLFMAMGCDPAGLYSLSDARRVLQDYIKERDLVCAENPQNVVDVGEMGDRQRLDELLVDAIYRDKKVPENGFPMELSRAELVKLFTERLLPYHCVSVNDKVVVKKGKCQKIEIVTQKMKGAHRELTLVYNTSDFMVNTKELITALAKACASSCCEKSGPTGNFIQVQGKHPKLRMF</sequence>
<dbReference type="PROSITE" id="PS50890">
    <property type="entry name" value="PUA"/>
    <property type="match status" value="1"/>
</dbReference>
<dbReference type="SUPFAM" id="SSF88697">
    <property type="entry name" value="PUA domain-like"/>
    <property type="match status" value="1"/>
</dbReference>
<dbReference type="InterPro" id="IPR048248">
    <property type="entry name" value="PUA_eIF2d-like"/>
</dbReference>
<dbReference type="GO" id="GO:0003723">
    <property type="term" value="F:RNA binding"/>
    <property type="evidence" value="ECO:0007669"/>
    <property type="project" value="InterPro"/>
</dbReference>
<feature type="domain" description="Pre-PUA" evidence="4">
    <location>
        <begin position="10"/>
        <end position="90"/>
    </location>
</feature>
<dbReference type="PANTHER" id="PTHR12217">
    <property type="entry name" value="EUKARYOTIC TRANSLATION INITIATION FACTOR 2D"/>
    <property type="match status" value="1"/>
</dbReference>
<dbReference type="InterPro" id="IPR015947">
    <property type="entry name" value="PUA-like_sf"/>
</dbReference>
<dbReference type="InParanoid" id="D8LWD7"/>
<evidence type="ECO:0000256" key="1">
    <source>
        <dbReference type="ARBA" id="ARBA00022490"/>
    </source>
</evidence>
<dbReference type="RefSeq" id="XP_012894174.1">
    <property type="nucleotide sequence ID" value="XM_013038720.1"/>
</dbReference>
<feature type="compositionally biased region" description="Low complexity" evidence="2">
    <location>
        <begin position="205"/>
        <end position="226"/>
    </location>
</feature>
<dbReference type="FunCoup" id="D8LWD7">
    <property type="interactions" value="336"/>
</dbReference>
<dbReference type="Pfam" id="PF17832">
    <property type="entry name" value="Pre-PUA"/>
    <property type="match status" value="1"/>
</dbReference>
<feature type="region of interest" description="Disordered" evidence="2">
    <location>
        <begin position="205"/>
        <end position="266"/>
    </location>
</feature>
<evidence type="ECO:0000313" key="6">
    <source>
        <dbReference type="EMBL" id="CBK20126.2"/>
    </source>
</evidence>
<dbReference type="InterPro" id="IPR036885">
    <property type="entry name" value="SWIB_MDM2_dom_sf"/>
</dbReference>
<dbReference type="CDD" id="cd21156">
    <property type="entry name" value="PUA_eIF2d-like"/>
    <property type="match status" value="1"/>
</dbReference>
<feature type="domain" description="Eukaryotic translation initiation factor 2D-like PUA RNA-binding" evidence="5">
    <location>
        <begin position="93"/>
        <end position="177"/>
    </location>
</feature>
<evidence type="ECO:0000259" key="3">
    <source>
        <dbReference type="Pfam" id="PF01253"/>
    </source>
</evidence>